<keyword evidence="6" id="KW-0808">Transferase</keyword>
<dbReference type="EMBL" id="VUNH01000005">
    <property type="protein sequence ID" value="MST55499.1"/>
    <property type="molecule type" value="Genomic_DNA"/>
</dbReference>
<dbReference type="NCBIfam" id="TIGR02210">
    <property type="entry name" value="rodA_shape"/>
    <property type="match status" value="1"/>
</dbReference>
<keyword evidence="6" id="KW-0328">Glycosyltransferase</keyword>
<name>A0A6L5YB63_9BACT</name>
<dbReference type="UniPathway" id="UPA00219"/>
<proteinExistence type="inferred from homology"/>
<comment type="caution">
    <text evidence="7">The sequence shown here is derived from an EMBL/GenBank/DDBJ whole genome shotgun (WGS) entry which is preliminary data.</text>
</comment>
<feature type="transmembrane region" description="Helical" evidence="6">
    <location>
        <begin position="48"/>
        <end position="66"/>
    </location>
</feature>
<feature type="transmembrane region" description="Helical" evidence="6">
    <location>
        <begin position="78"/>
        <end position="96"/>
    </location>
</feature>
<dbReference type="EC" id="2.4.99.28" evidence="6"/>
<comment type="function">
    <text evidence="6">Peptidoglycan polymerase that is essential for cell wall elongation.</text>
</comment>
<evidence type="ECO:0000313" key="8">
    <source>
        <dbReference type="Proteomes" id="UP000473699"/>
    </source>
</evidence>
<feature type="transmembrane region" description="Helical" evidence="6">
    <location>
        <begin position="184"/>
        <end position="203"/>
    </location>
</feature>
<keyword evidence="6" id="KW-1003">Cell membrane</keyword>
<feature type="transmembrane region" description="Helical" evidence="6">
    <location>
        <begin position="16"/>
        <end position="36"/>
    </location>
</feature>
<dbReference type="PANTHER" id="PTHR30474">
    <property type="entry name" value="CELL CYCLE PROTEIN"/>
    <property type="match status" value="1"/>
</dbReference>
<dbReference type="HAMAP" id="MF_02079">
    <property type="entry name" value="PGT_RodA"/>
    <property type="match status" value="1"/>
</dbReference>
<dbReference type="GO" id="GO:0071555">
    <property type="term" value="P:cell wall organization"/>
    <property type="evidence" value="ECO:0007669"/>
    <property type="project" value="UniProtKB-KW"/>
</dbReference>
<evidence type="ECO:0000256" key="4">
    <source>
        <dbReference type="ARBA" id="ARBA00022989"/>
    </source>
</evidence>
<comment type="similarity">
    <text evidence="6">Belongs to the SEDS family. MrdB/RodA subfamily.</text>
</comment>
<keyword evidence="3 6" id="KW-0133">Cell shape</keyword>
<keyword evidence="5 6" id="KW-0472">Membrane</keyword>
<keyword evidence="6" id="KW-0961">Cell wall biogenesis/degradation</keyword>
<keyword evidence="4 6" id="KW-1133">Transmembrane helix</keyword>
<protein>
    <recommendedName>
        <fullName evidence="6">Peptidoglycan glycosyltransferase RodA</fullName>
        <shortName evidence="6">PGT</shortName>
        <ecNumber evidence="6">2.4.99.28</ecNumber>
    </recommendedName>
    <alternativeName>
        <fullName evidence="6">Cell elongation protein RodA</fullName>
    </alternativeName>
    <alternativeName>
        <fullName evidence="6">Cell wall polymerase</fullName>
    </alternativeName>
    <alternativeName>
        <fullName evidence="6">Peptidoglycan polymerase</fullName>
        <shortName evidence="6">PG polymerase</shortName>
    </alternativeName>
</protein>
<dbReference type="AlphaFoldDB" id="A0A6L5YB63"/>
<dbReference type="GO" id="GO:0008360">
    <property type="term" value="P:regulation of cell shape"/>
    <property type="evidence" value="ECO:0007669"/>
    <property type="project" value="UniProtKB-KW"/>
</dbReference>
<evidence type="ECO:0000313" key="7">
    <source>
        <dbReference type="EMBL" id="MST55499.1"/>
    </source>
</evidence>
<feature type="transmembrane region" description="Helical" evidence="6">
    <location>
        <begin position="338"/>
        <end position="361"/>
    </location>
</feature>
<keyword evidence="2 6" id="KW-0812">Transmembrane</keyword>
<dbReference type="InterPro" id="IPR001182">
    <property type="entry name" value="FtsW/RodA"/>
</dbReference>
<evidence type="ECO:0000256" key="2">
    <source>
        <dbReference type="ARBA" id="ARBA00022692"/>
    </source>
</evidence>
<feature type="transmembrane region" description="Helical" evidence="6">
    <location>
        <begin position="156"/>
        <end position="177"/>
    </location>
</feature>
<keyword evidence="8" id="KW-1185">Reference proteome</keyword>
<dbReference type="Proteomes" id="UP000473699">
    <property type="component" value="Unassembled WGS sequence"/>
</dbReference>
<evidence type="ECO:0000256" key="1">
    <source>
        <dbReference type="ARBA" id="ARBA00004141"/>
    </source>
</evidence>
<evidence type="ECO:0000256" key="5">
    <source>
        <dbReference type="ARBA" id="ARBA00023136"/>
    </source>
</evidence>
<evidence type="ECO:0000256" key="3">
    <source>
        <dbReference type="ARBA" id="ARBA00022960"/>
    </source>
</evidence>
<accession>A0A6L5YB63</accession>
<comment type="subcellular location">
    <subcellularLocation>
        <location evidence="6">Cell membrane</location>
        <topology evidence="6">Multi-pass membrane protein</topology>
    </subcellularLocation>
    <subcellularLocation>
        <location evidence="1">Membrane</location>
        <topology evidence="1">Multi-pass membrane protein</topology>
    </subcellularLocation>
</comment>
<keyword evidence="6" id="KW-0573">Peptidoglycan synthesis</keyword>
<sequence length="384" mass="41637">MNDHGSWRDTLGALDYPLLIAVGLMYLTGVATIYSAAGGPAGLGRFYAGRQLIWGAVAAVMLAVMLRLDYEFFLDASYWLYGCCCLLLLLLFVMGHRAKGAQSWINLGFFKIQPAEFVKLGLAFVMAHHLTLFPPYNLKNFAGALALGGVSALLVLVQPDLGSALVYGVMIFVALLVAGAPKRYLLSLVGGAAALLPLGWMFLKEYQKKRILVFINPELDPLGAGYNVIQSRIAVGSGRFFGKGFMQGAQSKLRFLPEPHTDFIFSVFAEEFGLVGGLFVLALLSFILWRMIRVALRARSVTVKILVASLSASLWFHSFEAIGMSMGLLPVTGLPLPLMSYGGSSLLATVLAIGVTVKLGAQNEISRRENAVPDSRTPYSVRRS</sequence>
<organism evidence="7 8">
    <name type="scientific">Pyramidobacter porci</name>
    <dbReference type="NCBI Taxonomy" id="2605789"/>
    <lineage>
        <taxon>Bacteria</taxon>
        <taxon>Thermotogati</taxon>
        <taxon>Synergistota</taxon>
        <taxon>Synergistia</taxon>
        <taxon>Synergistales</taxon>
        <taxon>Dethiosulfovibrionaceae</taxon>
        <taxon>Pyramidobacter</taxon>
    </lineage>
</organism>
<dbReference type="GO" id="GO:0032153">
    <property type="term" value="C:cell division site"/>
    <property type="evidence" value="ECO:0007669"/>
    <property type="project" value="TreeGrafter"/>
</dbReference>
<comment type="catalytic activity">
    <reaction evidence="6">
        <text>[GlcNAc-(1-&gt;4)-Mur2Ac(oyl-L-Ala-gamma-D-Glu-L-Lys-D-Ala-D-Ala)](n)-di-trans,octa-cis-undecaprenyl diphosphate + beta-D-GlcNAc-(1-&gt;4)-Mur2Ac(oyl-L-Ala-gamma-D-Glu-L-Lys-D-Ala-D-Ala)-di-trans,octa-cis-undecaprenyl diphosphate = [GlcNAc-(1-&gt;4)-Mur2Ac(oyl-L-Ala-gamma-D-Glu-L-Lys-D-Ala-D-Ala)](n+1)-di-trans,octa-cis-undecaprenyl diphosphate + di-trans,octa-cis-undecaprenyl diphosphate + H(+)</text>
        <dbReference type="Rhea" id="RHEA:23708"/>
        <dbReference type="Rhea" id="RHEA-COMP:9602"/>
        <dbReference type="Rhea" id="RHEA-COMP:9603"/>
        <dbReference type="ChEBI" id="CHEBI:15378"/>
        <dbReference type="ChEBI" id="CHEBI:58405"/>
        <dbReference type="ChEBI" id="CHEBI:60033"/>
        <dbReference type="ChEBI" id="CHEBI:78435"/>
        <dbReference type="EC" id="2.4.99.28"/>
    </reaction>
</comment>
<dbReference type="InterPro" id="IPR011923">
    <property type="entry name" value="RodA/MrdB"/>
</dbReference>
<reference evidence="7 8" key="1">
    <citation type="submission" date="2019-08" db="EMBL/GenBank/DDBJ databases">
        <title>In-depth cultivation of the pig gut microbiome towards novel bacterial diversity and tailored functional studies.</title>
        <authorList>
            <person name="Wylensek D."/>
            <person name="Hitch T.C.A."/>
            <person name="Clavel T."/>
        </authorList>
    </citation>
    <scope>NUCLEOTIDE SEQUENCE [LARGE SCALE GENOMIC DNA]</scope>
    <source>
        <strain evidence="7 8">SM-530-WT-4B</strain>
    </source>
</reference>
<dbReference type="Pfam" id="PF01098">
    <property type="entry name" value="FTSW_RODA_SPOVE"/>
    <property type="match status" value="1"/>
</dbReference>
<dbReference type="GO" id="GO:0008955">
    <property type="term" value="F:peptidoglycan glycosyltransferase activity"/>
    <property type="evidence" value="ECO:0007669"/>
    <property type="project" value="UniProtKB-UniRule"/>
</dbReference>
<comment type="pathway">
    <text evidence="6">Cell wall biogenesis; peptidoglycan biosynthesis.</text>
</comment>
<feature type="transmembrane region" description="Helical" evidence="6">
    <location>
        <begin position="263"/>
        <end position="289"/>
    </location>
</feature>
<dbReference type="GO" id="GO:0015648">
    <property type="term" value="F:lipid-linked peptidoglycan transporter activity"/>
    <property type="evidence" value="ECO:0007669"/>
    <property type="project" value="TreeGrafter"/>
</dbReference>
<dbReference type="GO" id="GO:0005886">
    <property type="term" value="C:plasma membrane"/>
    <property type="evidence" value="ECO:0007669"/>
    <property type="project" value="UniProtKB-SubCell"/>
</dbReference>
<dbReference type="GO" id="GO:0051301">
    <property type="term" value="P:cell division"/>
    <property type="evidence" value="ECO:0007669"/>
    <property type="project" value="InterPro"/>
</dbReference>
<dbReference type="GO" id="GO:0009252">
    <property type="term" value="P:peptidoglycan biosynthetic process"/>
    <property type="evidence" value="ECO:0007669"/>
    <property type="project" value="UniProtKB-UniRule"/>
</dbReference>
<gene>
    <name evidence="6 7" type="primary">rodA</name>
    <name evidence="7" type="ORF">FYJ74_05560</name>
</gene>
<dbReference type="RefSeq" id="WP_154528722.1">
    <property type="nucleotide sequence ID" value="NZ_VUNH01000005.1"/>
</dbReference>
<feature type="transmembrane region" description="Helical" evidence="6">
    <location>
        <begin position="301"/>
        <end position="318"/>
    </location>
</feature>
<evidence type="ECO:0000256" key="6">
    <source>
        <dbReference type="HAMAP-Rule" id="MF_02079"/>
    </source>
</evidence>